<organism evidence="1 2">
    <name type="scientific">Salmonella paratyphi B (strain ATCC BAA-1250 / SPB7)</name>
    <dbReference type="NCBI Taxonomy" id="1016998"/>
    <lineage>
        <taxon>Bacteria</taxon>
        <taxon>Pseudomonadati</taxon>
        <taxon>Pseudomonadota</taxon>
        <taxon>Gammaproteobacteria</taxon>
        <taxon>Enterobacterales</taxon>
        <taxon>Enterobacteriaceae</taxon>
        <taxon>Salmonella</taxon>
    </lineage>
</organism>
<dbReference type="Proteomes" id="UP000008556">
    <property type="component" value="Chromosome"/>
</dbReference>
<name>A0A6C6YZT7_SALPB</name>
<sequence>MIKLTSAFLVQYLCCYIRLIAGDPFFSLKQRHKFNLCLKIIT</sequence>
<evidence type="ECO:0000313" key="2">
    <source>
        <dbReference type="Proteomes" id="UP000008556"/>
    </source>
</evidence>
<protein>
    <submittedName>
        <fullName evidence="1">Uncharacterized protein</fullName>
    </submittedName>
</protein>
<dbReference type="KEGG" id="spq:SPAB_01116"/>
<dbReference type="AlphaFoldDB" id="A0A6C6YZT7"/>
<dbReference type="EMBL" id="CP000886">
    <property type="protein sequence ID" value="ABX66534.1"/>
    <property type="molecule type" value="Genomic_DNA"/>
</dbReference>
<evidence type="ECO:0000313" key="1">
    <source>
        <dbReference type="EMBL" id="ABX66534.1"/>
    </source>
</evidence>
<reference evidence="1 2" key="1">
    <citation type="submission" date="2007-11" db="EMBL/GenBank/DDBJ databases">
        <authorList>
            <consortium name="The Salmonella enterica serovar Paratyphi B Genome Sequencing Project"/>
            <person name="McClelland M."/>
            <person name="Sanderson E.K."/>
            <person name="Porwollik S."/>
            <person name="Spieth J."/>
            <person name="Clifton W.S."/>
            <person name="Fulton R."/>
            <person name="Cordes M."/>
            <person name="Wollam A."/>
            <person name="Shah N."/>
            <person name="Pepin K."/>
            <person name="Bhonagiri V."/>
            <person name="Nash W."/>
            <person name="Johnson M."/>
            <person name="Thiruvilangam P."/>
            <person name="Wilson R."/>
        </authorList>
    </citation>
    <scope>NUCLEOTIDE SEQUENCE [LARGE SCALE GENOMIC DNA]</scope>
    <source>
        <strain evidence="2">ATCC BAA-1250 / SPB7</strain>
    </source>
</reference>
<gene>
    <name evidence="1" type="ordered locus">SPAB_01116</name>
</gene>
<accession>A0A6C6YZT7</accession>
<proteinExistence type="predicted"/>